<evidence type="ECO:0000256" key="6">
    <source>
        <dbReference type="SAM" id="Phobius"/>
    </source>
</evidence>
<dbReference type="EMBL" id="UOEF01000225">
    <property type="protein sequence ID" value="VAV96225.1"/>
    <property type="molecule type" value="Genomic_DNA"/>
</dbReference>
<dbReference type="InterPro" id="IPR000175">
    <property type="entry name" value="Na/ntran_symport"/>
</dbReference>
<dbReference type="CDD" id="cd10336">
    <property type="entry name" value="SLC6sbd_Tyt1-Like"/>
    <property type="match status" value="1"/>
</dbReference>
<sequence length="475" mass="50204">MAGTAPVTNEGWSSRTAFVLAAVGAAVGLGNLWRFPTLAGENGGAAFVLVYIACVIFIGLPLVLSEVLIGRAGRKDAVESVVVVAEKSNVSPRWATLGWVELLAAFLIMTTYSVVAGWVIYYAYNFGGDLLANLFAGNIFSGAFASDTPDQIQARMPNLFAQPGLMIALHALFIVLTVGVVARGVQAGIEKAAMILMPAFFILLVAITIYSGLTGDFSKASSFLFTPDFSKLSASVINDALGQALFSMSLGSAALMTYGAYVSSETKLAPTATMIAFADTGVALIAGLMIFPIVFAAGLDPASGPTLMFQSLPIAFHDMPGGSIVGFFFFVLVFFAALTSSISLVEAPTAWLINSKGWSRLQSAIVMGLTIFLVGVLGALSFNVLSDVRPLAFWSLMEDQDIFNSLDGLVGKLLLPIAAFLTAIFVGWKADRKLIEAETGLEGGMFIFWRFLVSWVGPIAVGLILIFGLFPSLLG</sequence>
<evidence type="ECO:0000256" key="4">
    <source>
        <dbReference type="ARBA" id="ARBA00022989"/>
    </source>
</evidence>
<dbReference type="InterPro" id="IPR047218">
    <property type="entry name" value="YocR/YhdH-like"/>
</dbReference>
<name>A0A3B0SMY1_9ZZZZ</name>
<accession>A0A3B0SMY1</accession>
<keyword evidence="4 6" id="KW-1133">Transmembrane helix</keyword>
<feature type="transmembrane region" description="Helical" evidence="6">
    <location>
        <begin position="447"/>
        <end position="470"/>
    </location>
</feature>
<dbReference type="GO" id="GO:0016020">
    <property type="term" value="C:membrane"/>
    <property type="evidence" value="ECO:0007669"/>
    <property type="project" value="UniProtKB-SubCell"/>
</dbReference>
<gene>
    <name evidence="7" type="ORF">MNBD_ALPHA04-970</name>
</gene>
<dbReference type="NCBIfam" id="NF037979">
    <property type="entry name" value="Na_transp"/>
    <property type="match status" value="1"/>
</dbReference>
<feature type="transmembrane region" description="Helical" evidence="6">
    <location>
        <begin position="365"/>
        <end position="385"/>
    </location>
</feature>
<dbReference type="InterPro" id="IPR037272">
    <property type="entry name" value="SNS_sf"/>
</dbReference>
<protein>
    <submittedName>
        <fullName evidence="7">Sodium-dependent transporter, SNF family</fullName>
    </submittedName>
</protein>
<dbReference type="SUPFAM" id="SSF161070">
    <property type="entry name" value="SNF-like"/>
    <property type="match status" value="1"/>
</dbReference>
<dbReference type="PANTHER" id="PTHR42948:SF1">
    <property type="entry name" value="TRANSPORTER"/>
    <property type="match status" value="1"/>
</dbReference>
<feature type="transmembrane region" description="Helical" evidence="6">
    <location>
        <begin position="165"/>
        <end position="185"/>
    </location>
</feature>
<feature type="transmembrane region" description="Helical" evidence="6">
    <location>
        <begin position="12"/>
        <end position="33"/>
    </location>
</feature>
<evidence type="ECO:0000256" key="1">
    <source>
        <dbReference type="ARBA" id="ARBA00004141"/>
    </source>
</evidence>
<reference evidence="7" key="1">
    <citation type="submission" date="2018-06" db="EMBL/GenBank/DDBJ databases">
        <authorList>
            <person name="Zhirakovskaya E."/>
        </authorList>
    </citation>
    <scope>NUCLEOTIDE SEQUENCE</scope>
</reference>
<feature type="transmembrane region" description="Helical" evidence="6">
    <location>
        <begin position="319"/>
        <end position="345"/>
    </location>
</feature>
<evidence type="ECO:0000256" key="5">
    <source>
        <dbReference type="ARBA" id="ARBA00023136"/>
    </source>
</evidence>
<evidence type="ECO:0000256" key="2">
    <source>
        <dbReference type="ARBA" id="ARBA00022448"/>
    </source>
</evidence>
<dbReference type="AlphaFoldDB" id="A0A3B0SMY1"/>
<keyword evidence="2" id="KW-0813">Transport</keyword>
<keyword evidence="5 6" id="KW-0472">Membrane</keyword>
<dbReference type="PRINTS" id="PR00176">
    <property type="entry name" value="NANEUSMPORT"/>
</dbReference>
<evidence type="ECO:0000256" key="3">
    <source>
        <dbReference type="ARBA" id="ARBA00022692"/>
    </source>
</evidence>
<comment type="subcellular location">
    <subcellularLocation>
        <location evidence="1">Membrane</location>
        <topology evidence="1">Multi-pass membrane protein</topology>
    </subcellularLocation>
</comment>
<feature type="transmembrane region" description="Helical" evidence="6">
    <location>
        <begin position="192"/>
        <end position="213"/>
    </location>
</feature>
<feature type="transmembrane region" description="Helical" evidence="6">
    <location>
        <begin position="240"/>
        <end position="262"/>
    </location>
</feature>
<keyword evidence="3 6" id="KW-0812">Transmembrane</keyword>
<organism evidence="7">
    <name type="scientific">hydrothermal vent metagenome</name>
    <dbReference type="NCBI Taxonomy" id="652676"/>
    <lineage>
        <taxon>unclassified sequences</taxon>
        <taxon>metagenomes</taxon>
        <taxon>ecological metagenomes</taxon>
    </lineage>
</organism>
<feature type="transmembrane region" description="Helical" evidence="6">
    <location>
        <begin position="405"/>
        <end position="426"/>
    </location>
</feature>
<feature type="transmembrane region" description="Helical" evidence="6">
    <location>
        <begin position="45"/>
        <end position="64"/>
    </location>
</feature>
<dbReference type="Pfam" id="PF00209">
    <property type="entry name" value="SNF"/>
    <property type="match status" value="2"/>
</dbReference>
<feature type="transmembrane region" description="Helical" evidence="6">
    <location>
        <begin position="102"/>
        <end position="124"/>
    </location>
</feature>
<dbReference type="PROSITE" id="PS50267">
    <property type="entry name" value="NA_NEUROTRAN_SYMP_3"/>
    <property type="match status" value="1"/>
</dbReference>
<feature type="transmembrane region" description="Helical" evidence="6">
    <location>
        <begin position="274"/>
        <end position="299"/>
    </location>
</feature>
<dbReference type="PANTHER" id="PTHR42948">
    <property type="entry name" value="TRANSPORTER"/>
    <property type="match status" value="1"/>
</dbReference>
<proteinExistence type="predicted"/>
<evidence type="ECO:0000313" key="7">
    <source>
        <dbReference type="EMBL" id="VAV96225.1"/>
    </source>
</evidence>